<dbReference type="InterPro" id="IPR003607">
    <property type="entry name" value="HD/PDEase_dom"/>
</dbReference>
<dbReference type="SUPFAM" id="SSF109604">
    <property type="entry name" value="HD-domain/PDEase-like"/>
    <property type="match status" value="2"/>
</dbReference>
<comment type="catalytic activity">
    <reaction evidence="1">
        <text>a 2'-deoxyribonucleoside 5'-phosphate + H2O = a 2'-deoxyribonucleoside + phosphate</text>
        <dbReference type="Rhea" id="RHEA:36167"/>
        <dbReference type="ChEBI" id="CHEBI:15377"/>
        <dbReference type="ChEBI" id="CHEBI:18274"/>
        <dbReference type="ChEBI" id="CHEBI:43474"/>
        <dbReference type="ChEBI" id="CHEBI:65317"/>
        <dbReference type="EC" id="3.1.3.89"/>
    </reaction>
</comment>
<dbReference type="RefSeq" id="WP_306418456.1">
    <property type="nucleotide sequence ID" value="NZ_OMOJ01000005.1"/>
</dbReference>
<evidence type="ECO:0000256" key="4">
    <source>
        <dbReference type="ARBA" id="ARBA00011738"/>
    </source>
</evidence>
<evidence type="ECO:0000256" key="3">
    <source>
        <dbReference type="ARBA" id="ARBA00001941"/>
    </source>
</evidence>
<evidence type="ECO:0000256" key="5">
    <source>
        <dbReference type="ARBA" id="ARBA00012964"/>
    </source>
</evidence>
<accession>A0A2R8AXE6</accession>
<dbReference type="EMBL" id="OMOJ01000005">
    <property type="protein sequence ID" value="SPF80680.1"/>
    <property type="molecule type" value="Genomic_DNA"/>
</dbReference>
<name>A0A2R8AXE6_9RHOB</name>
<dbReference type="PANTHER" id="PTHR11845:SF13">
    <property type="entry name" value="5'-DEOXYNUCLEOTIDASE HDDC2"/>
    <property type="match status" value="1"/>
</dbReference>
<reference evidence="10" key="1">
    <citation type="submission" date="2018-03" db="EMBL/GenBank/DDBJ databases">
        <authorList>
            <person name="Rodrigo-Torres L."/>
            <person name="Arahal R. D."/>
            <person name="Lucena T."/>
        </authorList>
    </citation>
    <scope>NUCLEOTIDE SEQUENCE [LARGE SCALE GENOMIC DNA]</scope>
    <source>
        <strain evidence="10">CECT 8871</strain>
    </source>
</reference>
<dbReference type="GO" id="GO:0002953">
    <property type="term" value="F:5'-deoxynucleotidase activity"/>
    <property type="evidence" value="ECO:0007669"/>
    <property type="project" value="UniProtKB-EC"/>
</dbReference>
<dbReference type="PANTHER" id="PTHR11845">
    <property type="entry name" value="5'-DEOXYNUCLEOTIDASE HDDC2"/>
    <property type="match status" value="1"/>
</dbReference>
<evidence type="ECO:0000256" key="1">
    <source>
        <dbReference type="ARBA" id="ARBA00001638"/>
    </source>
</evidence>
<sequence>MMATDRLTAQMRFLLEADKLKSVDRANVLMDLSRAENSAEHSWHLALYAMVMAPYAASDVRLDRVMLMLLIHDLVEIDAGDMPIDQPHDVAAHRAAEEAAGKRLFGLLPDNQATALSDLWHEFEFAQTQDAIFAKRIDHLQPILQVLFARDPLPDHMQVVYDNLTTGRAARFRDEWPDMHAWALSHFDGPKAALDPTLSARLRFLAEADRLKSVTRATLLADASRRENSAEHSWHIALFARVLAEHAPQPVDANRVAQMLVLHDLVEIDAGDTPVFGQVDAAAQAAEEDAAAQRLFALLPADQCDAFLTLWREFEANETADATFGKSLDRFCPPNQNLAAGGGSWVEYNVSYATFRDRVGRKIEHGAPALWQWLEPRVTVFFQQKLGRSTD</sequence>
<comment type="cofactor">
    <cofactor evidence="3">
        <name>Co(2+)</name>
        <dbReference type="ChEBI" id="CHEBI:48828"/>
    </cofactor>
</comment>
<evidence type="ECO:0000259" key="8">
    <source>
        <dbReference type="SMART" id="SM00471"/>
    </source>
</evidence>
<dbReference type="EC" id="3.1.3.89" evidence="5"/>
<dbReference type="GO" id="GO:0046872">
    <property type="term" value="F:metal ion binding"/>
    <property type="evidence" value="ECO:0007669"/>
    <property type="project" value="UniProtKB-KW"/>
</dbReference>
<dbReference type="InterPro" id="IPR039356">
    <property type="entry name" value="YfbR/HDDC2"/>
</dbReference>
<evidence type="ECO:0000313" key="10">
    <source>
        <dbReference type="Proteomes" id="UP000244904"/>
    </source>
</evidence>
<evidence type="ECO:0000256" key="7">
    <source>
        <dbReference type="ARBA" id="ARBA00022801"/>
    </source>
</evidence>
<evidence type="ECO:0000256" key="6">
    <source>
        <dbReference type="ARBA" id="ARBA00022723"/>
    </source>
</evidence>
<dbReference type="InterPro" id="IPR006674">
    <property type="entry name" value="HD_domain"/>
</dbReference>
<feature type="domain" description="HD/PDEase" evidence="8">
    <location>
        <begin position="34"/>
        <end position="176"/>
    </location>
</feature>
<keyword evidence="7 9" id="KW-0378">Hydrolase</keyword>
<dbReference type="GO" id="GO:0005737">
    <property type="term" value="C:cytoplasm"/>
    <property type="evidence" value="ECO:0007669"/>
    <property type="project" value="TreeGrafter"/>
</dbReference>
<dbReference type="Pfam" id="PF13023">
    <property type="entry name" value="HD_3"/>
    <property type="match status" value="2"/>
</dbReference>
<gene>
    <name evidence="9" type="primary">yfbR</name>
    <name evidence="9" type="ORF">PRI8871_02491</name>
</gene>
<dbReference type="AlphaFoldDB" id="A0A2R8AXE6"/>
<keyword evidence="10" id="KW-1185">Reference proteome</keyword>
<evidence type="ECO:0000256" key="2">
    <source>
        <dbReference type="ARBA" id="ARBA00001936"/>
    </source>
</evidence>
<keyword evidence="6" id="KW-0479">Metal-binding</keyword>
<comment type="cofactor">
    <cofactor evidence="2">
        <name>Mn(2+)</name>
        <dbReference type="ChEBI" id="CHEBI:29035"/>
    </cofactor>
</comment>
<feature type="domain" description="HD/PDEase" evidence="8">
    <location>
        <begin position="225"/>
        <end position="316"/>
    </location>
</feature>
<evidence type="ECO:0000313" key="9">
    <source>
        <dbReference type="EMBL" id="SPF80680.1"/>
    </source>
</evidence>
<organism evidence="9 10">
    <name type="scientific">Pseudoprimorskyibacter insulae</name>
    <dbReference type="NCBI Taxonomy" id="1695997"/>
    <lineage>
        <taxon>Bacteria</taxon>
        <taxon>Pseudomonadati</taxon>
        <taxon>Pseudomonadota</taxon>
        <taxon>Alphaproteobacteria</taxon>
        <taxon>Rhodobacterales</taxon>
        <taxon>Paracoccaceae</taxon>
        <taxon>Pseudoprimorskyibacter</taxon>
    </lineage>
</organism>
<protein>
    <recommendedName>
        <fullName evidence="5">5'-deoxynucleotidase</fullName>
        <ecNumber evidence="5">3.1.3.89</ecNumber>
    </recommendedName>
</protein>
<dbReference type="SMART" id="SM00471">
    <property type="entry name" value="HDc"/>
    <property type="match status" value="2"/>
</dbReference>
<proteinExistence type="predicted"/>
<dbReference type="Proteomes" id="UP000244904">
    <property type="component" value="Unassembled WGS sequence"/>
</dbReference>
<comment type="subunit">
    <text evidence="4">Homodimer.</text>
</comment>
<dbReference type="Gene3D" id="1.10.3210.10">
    <property type="entry name" value="Hypothetical protein af1432"/>
    <property type="match status" value="2"/>
</dbReference>